<dbReference type="Proteomes" id="UP000667802">
    <property type="component" value="Unassembled WGS sequence"/>
</dbReference>
<keyword evidence="3" id="KW-1185">Reference proteome</keyword>
<gene>
    <name evidence="2" type="ORF">G7B40_039310</name>
</gene>
<dbReference type="AlphaFoldDB" id="A0AAP5IFB3"/>
<dbReference type="EMBL" id="JAALHA020000035">
    <property type="protein sequence ID" value="MDR9900541.1"/>
    <property type="molecule type" value="Genomic_DNA"/>
</dbReference>
<organism evidence="2 3">
    <name type="scientific">Aetokthonos hydrillicola Thurmond2011</name>
    <dbReference type="NCBI Taxonomy" id="2712845"/>
    <lineage>
        <taxon>Bacteria</taxon>
        <taxon>Bacillati</taxon>
        <taxon>Cyanobacteriota</taxon>
        <taxon>Cyanophyceae</taxon>
        <taxon>Nostocales</taxon>
        <taxon>Hapalosiphonaceae</taxon>
        <taxon>Aetokthonos</taxon>
    </lineage>
</organism>
<evidence type="ECO:0000256" key="1">
    <source>
        <dbReference type="SAM" id="Phobius"/>
    </source>
</evidence>
<comment type="caution">
    <text evidence="2">The sequence shown here is derived from an EMBL/GenBank/DDBJ whole genome shotgun (WGS) entry which is preliminary data.</text>
</comment>
<keyword evidence="1" id="KW-1133">Transmembrane helix</keyword>
<keyword evidence="1" id="KW-0472">Membrane</keyword>
<accession>A0AAP5IFB3</accession>
<keyword evidence="1" id="KW-0812">Transmembrane</keyword>
<dbReference type="Pfam" id="PF14516">
    <property type="entry name" value="AAA_35"/>
    <property type="match status" value="1"/>
</dbReference>
<proteinExistence type="predicted"/>
<dbReference type="RefSeq" id="WP_208344197.1">
    <property type="nucleotide sequence ID" value="NZ_CAWQFN010000482.1"/>
</dbReference>
<protein>
    <submittedName>
        <fullName evidence="2">AAA-like domain-containing protein</fullName>
    </submittedName>
</protein>
<reference evidence="3" key="1">
    <citation type="journal article" date="2021" name="Science">
        <title>Hunting the eagle killer: A cyanobacterial neurotoxin causes vacuolar myelinopathy.</title>
        <authorList>
            <person name="Breinlinger S."/>
            <person name="Phillips T.J."/>
            <person name="Haram B.N."/>
            <person name="Mares J."/>
            <person name="Martinez Yerena J.A."/>
            <person name="Hrouzek P."/>
            <person name="Sobotka R."/>
            <person name="Henderson W.M."/>
            <person name="Schmieder P."/>
            <person name="Williams S.M."/>
            <person name="Lauderdale J.D."/>
            <person name="Wilde H.D."/>
            <person name="Gerrin W."/>
            <person name="Kust A."/>
            <person name="Washington J.W."/>
            <person name="Wagner C."/>
            <person name="Geier B."/>
            <person name="Liebeke M."/>
            <person name="Enke H."/>
            <person name="Niedermeyer T.H.J."/>
            <person name="Wilde S.B."/>
        </authorList>
    </citation>
    <scope>NUCLEOTIDE SEQUENCE [LARGE SCALE GENOMIC DNA]</scope>
    <source>
        <strain evidence="3">Thurmond2011</strain>
    </source>
</reference>
<feature type="transmembrane region" description="Helical" evidence="1">
    <location>
        <begin position="77"/>
        <end position="101"/>
    </location>
</feature>
<evidence type="ECO:0000313" key="3">
    <source>
        <dbReference type="Proteomes" id="UP000667802"/>
    </source>
</evidence>
<sequence length="220" mass="24878">MQNDSQLELAYKQVAICLEPVQLNPEIMFKLHSLGLIKIIRNDCIPSCDLYRQYFSSDPPHAHRIAPNLLCHVNLTYFLNLMQFIVLTGVVIYILLGLFLSDYQTSLTCRRPQNFCQLSNKRIIGLKTEKFPLKSLISAEAVGDADRVPGVILKTSQGEKMMVSTFLGEADEAAIAVNTFISNPQQELLQVKRSNFITALWVLIQAIAAVFILLQFFKRT</sequence>
<evidence type="ECO:0000313" key="2">
    <source>
        <dbReference type="EMBL" id="MDR9900541.1"/>
    </source>
</evidence>
<feature type="transmembrane region" description="Helical" evidence="1">
    <location>
        <begin position="196"/>
        <end position="217"/>
    </location>
</feature>
<name>A0AAP5IFB3_9CYAN</name>